<comment type="caution">
    <text evidence="7">The sequence shown here is derived from an EMBL/GenBank/DDBJ whole genome shotgun (WGS) entry which is preliminary data.</text>
</comment>
<feature type="compositionally biased region" description="Polar residues" evidence="5">
    <location>
        <begin position="382"/>
        <end position="393"/>
    </location>
</feature>
<dbReference type="PANTHER" id="PTHR46266">
    <property type="entry name" value="TRANSCRIPTION FACTOR TT8"/>
    <property type="match status" value="1"/>
</dbReference>
<evidence type="ECO:0000256" key="2">
    <source>
        <dbReference type="ARBA" id="ARBA00023159"/>
    </source>
</evidence>
<dbReference type="InterPro" id="IPR011598">
    <property type="entry name" value="bHLH_dom"/>
</dbReference>
<evidence type="ECO:0000259" key="6">
    <source>
        <dbReference type="PROSITE" id="PS50888"/>
    </source>
</evidence>
<dbReference type="PROSITE" id="PS50888">
    <property type="entry name" value="BHLH"/>
    <property type="match status" value="1"/>
</dbReference>
<dbReference type="GO" id="GO:0046983">
    <property type="term" value="F:protein dimerization activity"/>
    <property type="evidence" value="ECO:0007669"/>
    <property type="project" value="InterPro"/>
</dbReference>
<dbReference type="Pfam" id="PF00010">
    <property type="entry name" value="HLH"/>
    <property type="match status" value="1"/>
</dbReference>
<proteinExistence type="predicted"/>
<keyword evidence="4" id="KW-0175">Coiled coil</keyword>
<feature type="region of interest" description="Disordered" evidence="5">
    <location>
        <begin position="499"/>
        <end position="530"/>
    </location>
</feature>
<accession>A0A8T0IIA1</accession>
<feature type="region of interest" description="Disordered" evidence="5">
    <location>
        <begin position="286"/>
        <end position="307"/>
    </location>
</feature>
<dbReference type="AlphaFoldDB" id="A0A8T0IIA1"/>
<dbReference type="InterPro" id="IPR036638">
    <property type="entry name" value="HLH_DNA-bd_sf"/>
</dbReference>
<feature type="region of interest" description="Disordered" evidence="5">
    <location>
        <begin position="340"/>
        <end position="406"/>
    </location>
</feature>
<keyword evidence="1" id="KW-0805">Transcription regulation</keyword>
<evidence type="ECO:0000256" key="3">
    <source>
        <dbReference type="ARBA" id="ARBA00023163"/>
    </source>
</evidence>
<keyword evidence="3" id="KW-0804">Transcription</keyword>
<name>A0A8T0IIA1_CERPU</name>
<protein>
    <recommendedName>
        <fullName evidence="6">BHLH domain-containing protein</fullName>
    </recommendedName>
</protein>
<sequence length="731" mass="81612">MHKHLLTMSSNRSGEYDHGELLDERLRILLERLTWSYVALWTLNPRTRVFEWTRGCFNQALGGTKGSTTTSSSSPTVWDAQLFYTTYKSCSFAPCAGAVGRANFEGKNIWLTGDAVCQNAVSLEQSQFLRCSKIQTVMCIPWIDSVLEIGSTKLVGENFLLMDQIQEVLANDLLEPDPFENAPRNSGPTASDITMFHQAQLHQESFHADHLTNLALQQPSSIGRKSPASNQRSAFQSEFSLSDQVWRSGNSSNLSLSSDIFMEESVIQLNSNMNRVKENLSFTLETGTPTSLQMPIGSTSPPTNWRSEINFRDSQQAVNQSHGLMVSQADQYTSWSGAAASSSVSSQRDSSARPSVSPDQLQPQIHASYSPNSRFSAHDRTSSLVRQRHSQLASPYARPASGTRNLNQIRRTTSCGDQHEVQKALSLFEAQEMQDEWRRQAQLHLNPASDLDVSKDVTMAKTLRSSSPQGRSPSPAQYNTSTNLPDIGQNNLQFQVWCQRDGAGSPDPTVQIQTNEPSNRPNPKRSSNASLMNQVSKVAGPLLRRQPAISEVLKEADGTYQKEAREGVSNDTYDLKVHQICEEPRPSSMQMNTGPNLRGRRRAVGVEIAAGPVHAGHDEAAVNHMMAERRRRVKQKENFTALRRLVPIISKADKASTLLDAITYLKHLQNQIQELEASREDIDQRCESLENRCKKLEKRNQELVEILSKDDQPSGVVHLNQFLKLHSQRSI</sequence>
<reference evidence="7" key="1">
    <citation type="submission" date="2020-06" db="EMBL/GenBank/DDBJ databases">
        <title>WGS assembly of Ceratodon purpureus strain R40.</title>
        <authorList>
            <person name="Carey S.B."/>
            <person name="Jenkins J."/>
            <person name="Shu S."/>
            <person name="Lovell J.T."/>
            <person name="Sreedasyam A."/>
            <person name="Maumus F."/>
            <person name="Tiley G.P."/>
            <person name="Fernandez-Pozo N."/>
            <person name="Barry K."/>
            <person name="Chen C."/>
            <person name="Wang M."/>
            <person name="Lipzen A."/>
            <person name="Daum C."/>
            <person name="Saski C.A."/>
            <person name="Payton A.C."/>
            <person name="Mcbreen J.C."/>
            <person name="Conrad R.E."/>
            <person name="Kollar L.M."/>
            <person name="Olsson S."/>
            <person name="Huttunen S."/>
            <person name="Landis J.B."/>
            <person name="Wickett N.J."/>
            <person name="Johnson M.G."/>
            <person name="Rensing S.A."/>
            <person name="Grimwood J."/>
            <person name="Schmutz J."/>
            <person name="Mcdaniel S.F."/>
        </authorList>
    </citation>
    <scope>NUCLEOTIDE SEQUENCE</scope>
    <source>
        <strain evidence="7">R40</strain>
    </source>
</reference>
<evidence type="ECO:0000313" key="8">
    <source>
        <dbReference type="Proteomes" id="UP000822688"/>
    </source>
</evidence>
<dbReference type="InterPro" id="IPR025610">
    <property type="entry name" value="MYC/MYB_N"/>
</dbReference>
<keyword evidence="2" id="KW-0010">Activator</keyword>
<dbReference type="SMART" id="SM00353">
    <property type="entry name" value="HLH"/>
    <property type="match status" value="1"/>
</dbReference>
<dbReference type="SUPFAM" id="SSF47459">
    <property type="entry name" value="HLH, helix-loop-helix DNA-binding domain"/>
    <property type="match status" value="1"/>
</dbReference>
<evidence type="ECO:0000256" key="4">
    <source>
        <dbReference type="SAM" id="Coils"/>
    </source>
</evidence>
<evidence type="ECO:0000313" key="7">
    <source>
        <dbReference type="EMBL" id="KAG0582596.1"/>
    </source>
</evidence>
<dbReference type="PANTHER" id="PTHR46266:SF4">
    <property type="entry name" value="TRANSCRIPTION FACTOR TT8"/>
    <property type="match status" value="1"/>
</dbReference>
<dbReference type="EMBL" id="CM026423">
    <property type="protein sequence ID" value="KAG0582596.1"/>
    <property type="molecule type" value="Genomic_DNA"/>
</dbReference>
<dbReference type="Proteomes" id="UP000822688">
    <property type="component" value="Chromosome 3"/>
</dbReference>
<evidence type="ECO:0000256" key="5">
    <source>
        <dbReference type="SAM" id="MobiDB-lite"/>
    </source>
</evidence>
<feature type="compositionally biased region" description="Low complexity" evidence="5">
    <location>
        <begin position="464"/>
        <end position="475"/>
    </location>
</feature>
<dbReference type="Pfam" id="PF14215">
    <property type="entry name" value="bHLH-MYC_N"/>
    <property type="match status" value="1"/>
</dbReference>
<dbReference type="Gene3D" id="4.10.280.10">
    <property type="entry name" value="Helix-loop-helix DNA-binding domain"/>
    <property type="match status" value="1"/>
</dbReference>
<feature type="compositionally biased region" description="Low complexity" evidence="5">
    <location>
        <begin position="340"/>
        <end position="357"/>
    </location>
</feature>
<feature type="domain" description="BHLH" evidence="6">
    <location>
        <begin position="619"/>
        <end position="668"/>
    </location>
</feature>
<feature type="region of interest" description="Disordered" evidence="5">
    <location>
        <begin position="461"/>
        <end position="486"/>
    </location>
</feature>
<feature type="compositionally biased region" description="Polar residues" evidence="5">
    <location>
        <begin position="508"/>
        <end position="530"/>
    </location>
</feature>
<organism evidence="7 8">
    <name type="scientific">Ceratodon purpureus</name>
    <name type="common">Fire moss</name>
    <name type="synonym">Dicranum purpureum</name>
    <dbReference type="NCBI Taxonomy" id="3225"/>
    <lineage>
        <taxon>Eukaryota</taxon>
        <taxon>Viridiplantae</taxon>
        <taxon>Streptophyta</taxon>
        <taxon>Embryophyta</taxon>
        <taxon>Bryophyta</taxon>
        <taxon>Bryophytina</taxon>
        <taxon>Bryopsida</taxon>
        <taxon>Dicranidae</taxon>
        <taxon>Pseudoditrichales</taxon>
        <taxon>Ditrichaceae</taxon>
        <taxon>Ceratodon</taxon>
    </lineage>
</organism>
<feature type="coiled-coil region" evidence="4">
    <location>
        <begin position="658"/>
        <end position="706"/>
    </location>
</feature>
<feature type="compositionally biased region" description="Polar residues" evidence="5">
    <location>
        <begin position="476"/>
        <end position="486"/>
    </location>
</feature>
<gene>
    <name evidence="7" type="ORF">KC19_3G072400</name>
</gene>
<evidence type="ECO:0000256" key="1">
    <source>
        <dbReference type="ARBA" id="ARBA00023015"/>
    </source>
</evidence>
<keyword evidence="8" id="KW-1185">Reference proteome</keyword>
<feature type="compositionally biased region" description="Polar residues" evidence="5">
    <location>
        <begin position="358"/>
        <end position="375"/>
    </location>
</feature>